<dbReference type="EMBL" id="UINC01046824">
    <property type="protein sequence ID" value="SVB55316.1"/>
    <property type="molecule type" value="Genomic_DNA"/>
</dbReference>
<gene>
    <name evidence="1" type="ORF">METZ01_LOCUS208170</name>
</gene>
<organism evidence="1">
    <name type="scientific">marine metagenome</name>
    <dbReference type="NCBI Taxonomy" id="408172"/>
    <lineage>
        <taxon>unclassified sequences</taxon>
        <taxon>metagenomes</taxon>
        <taxon>ecological metagenomes</taxon>
    </lineage>
</organism>
<reference evidence="1" key="1">
    <citation type="submission" date="2018-05" db="EMBL/GenBank/DDBJ databases">
        <authorList>
            <person name="Lanie J.A."/>
            <person name="Ng W.-L."/>
            <person name="Kazmierczak K.M."/>
            <person name="Andrzejewski T.M."/>
            <person name="Davidsen T.M."/>
            <person name="Wayne K.J."/>
            <person name="Tettelin H."/>
            <person name="Glass J.I."/>
            <person name="Rusch D."/>
            <person name="Podicherti R."/>
            <person name="Tsui H.-C.T."/>
            <person name="Winkler M.E."/>
        </authorList>
    </citation>
    <scope>NUCLEOTIDE SEQUENCE</scope>
</reference>
<proteinExistence type="predicted"/>
<feature type="non-terminal residue" evidence="1">
    <location>
        <position position="52"/>
    </location>
</feature>
<name>A0A382EX54_9ZZZZ</name>
<accession>A0A382EX54</accession>
<protein>
    <submittedName>
        <fullName evidence="1">Uncharacterized protein</fullName>
    </submittedName>
</protein>
<evidence type="ECO:0000313" key="1">
    <source>
        <dbReference type="EMBL" id="SVB55316.1"/>
    </source>
</evidence>
<sequence length="52" mass="5894">MSYLRVPREWEIPDSQAISEEAFHNRRRFLKRLGLGSIGALGLLSTYGRSAS</sequence>
<dbReference type="AlphaFoldDB" id="A0A382EX54"/>